<sequence length="536" mass="57196">ISCAILSLLLCGAASIPDAAAQEPERVGFAVSMDSRALSGRPGQTIDSELVIVVEGPPQPSAYDCEAFDLGLTPAGEEQLVPRGEGARSCAGWIRLESRVAISAGARSRTVPFSVSIPADATGEYFGYIRVKRIAERSDQRIAVMLEPAIALRVEISVPGRLALELAARSLVYDPWLHSGGPGLILEVRNSGTAKSPLEGDILLYRGSRGWPLRVAIPVRDSGNPIMVYPGLSVTVSCPLAEPPPSGDYRAVARLLLAGTWRTQSSFDIRVPAQGTVAAVKGSFVERAEFDLDLRVQPEYVEVALPAGASRSVSIRVQNADTTAVTLRAAVAEVRQELNGFLTFTETADTTGQWVRLPAASLVLQPRSAAPLLIEVRRPETAGEEAPGLRGVRLTGRAGWDESGWASEVDIGVPVFAVPAGAPPPRIEIERLDVVRPDPALNPTAVLLRLRNAGGRVALISGSLWVERAATRQRIQTLPLGGGVLVAPGTAREFRMAMPYLDKGDFRLIADVQVREQPASAGARREALFDCRQGPD</sequence>
<comment type="caution">
    <text evidence="2">The sequence shown here is derived from an EMBL/GenBank/DDBJ whole genome shotgun (WGS) entry which is preliminary data.</text>
</comment>
<dbReference type="EMBL" id="VGIY01000120">
    <property type="protein sequence ID" value="MBM3317415.1"/>
    <property type="molecule type" value="Genomic_DNA"/>
</dbReference>
<gene>
    <name evidence="2" type="ORF">FJY75_06140</name>
</gene>
<keyword evidence="1" id="KW-0732">Signal</keyword>
<dbReference type="AlphaFoldDB" id="A0A938BQM9"/>
<protein>
    <recommendedName>
        <fullName evidence="4">Alpha-galactosidase NEW3 domain-containing protein</fullName>
    </recommendedName>
</protein>
<evidence type="ECO:0000313" key="2">
    <source>
        <dbReference type="EMBL" id="MBM3317415.1"/>
    </source>
</evidence>
<feature type="non-terminal residue" evidence="2">
    <location>
        <position position="1"/>
    </location>
</feature>
<evidence type="ECO:0008006" key="4">
    <source>
        <dbReference type="Google" id="ProtNLM"/>
    </source>
</evidence>
<dbReference type="Proteomes" id="UP000748308">
    <property type="component" value="Unassembled WGS sequence"/>
</dbReference>
<feature type="chain" id="PRO_5037327565" description="Alpha-galactosidase NEW3 domain-containing protein" evidence="1">
    <location>
        <begin position="22"/>
        <end position="536"/>
    </location>
</feature>
<reference evidence="2" key="1">
    <citation type="submission" date="2019-03" db="EMBL/GenBank/DDBJ databases">
        <title>Lake Tanganyika Metagenome-Assembled Genomes (MAGs).</title>
        <authorList>
            <person name="Tran P."/>
        </authorList>
    </citation>
    <scope>NUCLEOTIDE SEQUENCE</scope>
    <source>
        <strain evidence="2">M_DeepCast_400m_m2_100</strain>
    </source>
</reference>
<organism evidence="2 3">
    <name type="scientific">Eiseniibacteriota bacterium</name>
    <dbReference type="NCBI Taxonomy" id="2212470"/>
    <lineage>
        <taxon>Bacteria</taxon>
        <taxon>Candidatus Eiseniibacteriota</taxon>
    </lineage>
</organism>
<proteinExistence type="predicted"/>
<evidence type="ECO:0000256" key="1">
    <source>
        <dbReference type="SAM" id="SignalP"/>
    </source>
</evidence>
<name>A0A938BQM9_UNCEI</name>
<feature type="signal peptide" evidence="1">
    <location>
        <begin position="1"/>
        <end position="21"/>
    </location>
</feature>
<evidence type="ECO:0000313" key="3">
    <source>
        <dbReference type="Proteomes" id="UP000748308"/>
    </source>
</evidence>
<accession>A0A938BQM9</accession>